<accession>A0ABV9X4V7</accession>
<feature type="region of interest" description="Disordered" evidence="1">
    <location>
        <begin position="73"/>
        <end position="96"/>
    </location>
</feature>
<comment type="caution">
    <text evidence="2">The sequence shown here is derived from an EMBL/GenBank/DDBJ whole genome shotgun (WGS) entry which is preliminary data.</text>
</comment>
<gene>
    <name evidence="2" type="ORF">ACFPRC_36185</name>
</gene>
<sequence length="96" mass="10433">MRNPVTLLPRFELFDGCRPGTLMRAFSPRVRIDRWNRLTPPMTRHRASPGSQAVSPETAADVVERLVVTAGLADDWPGHSPRRGSATAARAAALGS</sequence>
<dbReference type="Proteomes" id="UP001595855">
    <property type="component" value="Unassembled WGS sequence"/>
</dbReference>
<keyword evidence="3" id="KW-1185">Reference proteome</keyword>
<evidence type="ECO:0000256" key="1">
    <source>
        <dbReference type="SAM" id="MobiDB-lite"/>
    </source>
</evidence>
<proteinExistence type="predicted"/>
<name>A0ABV9X4V7_9ACTN</name>
<evidence type="ECO:0000313" key="3">
    <source>
        <dbReference type="Proteomes" id="UP001595855"/>
    </source>
</evidence>
<evidence type="ECO:0000313" key="2">
    <source>
        <dbReference type="EMBL" id="MFC5020267.1"/>
    </source>
</evidence>
<protein>
    <submittedName>
        <fullName evidence="2">Uncharacterized protein</fullName>
    </submittedName>
</protein>
<organism evidence="2 3">
    <name type="scientific">Streptomyces lienomycini</name>
    <dbReference type="NCBI Taxonomy" id="284035"/>
    <lineage>
        <taxon>Bacteria</taxon>
        <taxon>Bacillati</taxon>
        <taxon>Actinomycetota</taxon>
        <taxon>Actinomycetes</taxon>
        <taxon>Kitasatosporales</taxon>
        <taxon>Streptomycetaceae</taxon>
        <taxon>Streptomyces</taxon>
    </lineage>
</organism>
<feature type="compositionally biased region" description="Low complexity" evidence="1">
    <location>
        <begin position="86"/>
        <end position="96"/>
    </location>
</feature>
<reference evidence="3" key="1">
    <citation type="journal article" date="2019" name="Int. J. Syst. Evol. Microbiol.">
        <title>The Global Catalogue of Microorganisms (GCM) 10K type strain sequencing project: providing services to taxonomists for standard genome sequencing and annotation.</title>
        <authorList>
            <consortium name="The Broad Institute Genomics Platform"/>
            <consortium name="The Broad Institute Genome Sequencing Center for Infectious Disease"/>
            <person name="Wu L."/>
            <person name="Ma J."/>
        </authorList>
    </citation>
    <scope>NUCLEOTIDE SEQUENCE [LARGE SCALE GENOMIC DNA]</scope>
    <source>
        <strain evidence="3">CGMCC 4.1542</strain>
    </source>
</reference>
<dbReference type="EMBL" id="JBHSJO010000002">
    <property type="protein sequence ID" value="MFC5020267.1"/>
    <property type="molecule type" value="Genomic_DNA"/>
</dbReference>
<dbReference type="RefSeq" id="WP_328662235.1">
    <property type="nucleotide sequence ID" value="NZ_BAAATN010000019.1"/>
</dbReference>